<reference evidence="2" key="1">
    <citation type="journal article" date="2010" name="Nat. Biotechnol.">
        <title>Draft genome sequence of the oilseed species Ricinus communis.</title>
        <authorList>
            <person name="Chan A.P."/>
            <person name="Crabtree J."/>
            <person name="Zhao Q."/>
            <person name="Lorenzi H."/>
            <person name="Orvis J."/>
            <person name="Puiu D."/>
            <person name="Melake-Berhan A."/>
            <person name="Jones K.M."/>
            <person name="Redman J."/>
            <person name="Chen G."/>
            <person name="Cahoon E.B."/>
            <person name="Gedil M."/>
            <person name="Stanke M."/>
            <person name="Haas B.J."/>
            <person name="Wortman J.R."/>
            <person name="Fraser-Liggett C.M."/>
            <person name="Ravel J."/>
            <person name="Rabinowicz P.D."/>
        </authorList>
    </citation>
    <scope>NUCLEOTIDE SEQUENCE [LARGE SCALE GENOMIC DNA]</scope>
    <source>
        <strain evidence="2">cv. Hale</strain>
    </source>
</reference>
<evidence type="ECO:0000313" key="1">
    <source>
        <dbReference type="EMBL" id="EEF36111.1"/>
    </source>
</evidence>
<name>B9SJV5_RICCO</name>
<evidence type="ECO:0000313" key="2">
    <source>
        <dbReference type="Proteomes" id="UP000008311"/>
    </source>
</evidence>
<dbReference type="AlphaFoldDB" id="B9SJV5"/>
<dbReference type="EMBL" id="EQ973992">
    <property type="protein sequence ID" value="EEF36111.1"/>
    <property type="molecule type" value="Genomic_DNA"/>
</dbReference>
<sequence length="51" mass="5572">MKSRSFESCRERGEIICCLVVISGGNGSERWLLVVATLICAERGREIEGGT</sequence>
<proteinExistence type="predicted"/>
<gene>
    <name evidence="1" type="ORF">RCOM_0605400</name>
</gene>
<keyword evidence="2" id="KW-1185">Reference proteome</keyword>
<dbReference type="Proteomes" id="UP000008311">
    <property type="component" value="Unassembled WGS sequence"/>
</dbReference>
<dbReference type="InParanoid" id="B9SJV5"/>
<organism evidence="1 2">
    <name type="scientific">Ricinus communis</name>
    <name type="common">Castor bean</name>
    <dbReference type="NCBI Taxonomy" id="3988"/>
    <lineage>
        <taxon>Eukaryota</taxon>
        <taxon>Viridiplantae</taxon>
        <taxon>Streptophyta</taxon>
        <taxon>Embryophyta</taxon>
        <taxon>Tracheophyta</taxon>
        <taxon>Spermatophyta</taxon>
        <taxon>Magnoliopsida</taxon>
        <taxon>eudicotyledons</taxon>
        <taxon>Gunneridae</taxon>
        <taxon>Pentapetalae</taxon>
        <taxon>rosids</taxon>
        <taxon>fabids</taxon>
        <taxon>Malpighiales</taxon>
        <taxon>Euphorbiaceae</taxon>
        <taxon>Acalyphoideae</taxon>
        <taxon>Acalypheae</taxon>
        <taxon>Ricinus</taxon>
    </lineage>
</organism>
<protein>
    <submittedName>
        <fullName evidence="1">Uncharacterized protein</fullName>
    </submittedName>
</protein>
<accession>B9SJV5</accession>